<proteinExistence type="predicted"/>
<reference evidence="1" key="1">
    <citation type="journal article" date="2021" name="Proc. Natl. Acad. Sci. U.S.A.">
        <title>A Catalog of Tens of Thousands of Viruses from Human Metagenomes Reveals Hidden Associations with Chronic Diseases.</title>
        <authorList>
            <person name="Tisza M.J."/>
            <person name="Buck C.B."/>
        </authorList>
    </citation>
    <scope>NUCLEOTIDE SEQUENCE</scope>
    <source>
        <strain evidence="1">CtUF252</strain>
    </source>
</reference>
<sequence>MQSLKEQLQHGGGVSLSFSGNFYNGYFDTAKTKFNTLGIKWRYREAGSSTWSAWTSLVLNTGFKYGTGNTYFSGNGTSLQEISLGTGFNYKKNYIFELCYNDKLSSVTYSQTVKEGEPCFDYGKDKNGNNYLNVNGEFYKKNEKLIQTNMITFAKNNDQSLAKDTKVTLELNEVIAQIGDKLSTSNYGVKIGKGVSKVKVSGIAWIEAGWSTNGSGYRWLQILKKGNTYKDVVAMAMLPEAVNVWGSPSIPSVLVEVKEGDLIFMAAAVSVDGSCRAGSYGKASTYLTVEVVE</sequence>
<protein>
    <submittedName>
        <fullName evidence="1">Uncharacterized protein</fullName>
    </submittedName>
</protein>
<evidence type="ECO:0000313" key="1">
    <source>
        <dbReference type="EMBL" id="DAD94124.1"/>
    </source>
</evidence>
<organism evidence="1">
    <name type="scientific">Siphoviridae sp. ctUF252</name>
    <dbReference type="NCBI Taxonomy" id="2826350"/>
    <lineage>
        <taxon>Viruses</taxon>
        <taxon>Duplodnaviria</taxon>
        <taxon>Heunggongvirae</taxon>
        <taxon>Uroviricota</taxon>
        <taxon>Caudoviricetes</taxon>
    </lineage>
</organism>
<accession>A0A8S5NIC4</accession>
<name>A0A8S5NIC4_9CAUD</name>
<dbReference type="EMBL" id="BK015173">
    <property type="protein sequence ID" value="DAD94124.1"/>
    <property type="molecule type" value="Genomic_DNA"/>
</dbReference>